<feature type="compositionally biased region" description="Basic and acidic residues" evidence="18">
    <location>
        <begin position="612"/>
        <end position="624"/>
    </location>
</feature>
<dbReference type="SMART" id="SM00326">
    <property type="entry name" value="SH3"/>
    <property type="match status" value="1"/>
</dbReference>
<feature type="compositionally biased region" description="Polar residues" evidence="18">
    <location>
        <begin position="1"/>
        <end position="18"/>
    </location>
</feature>
<dbReference type="InterPro" id="IPR001452">
    <property type="entry name" value="SH3_domain"/>
</dbReference>
<organism evidence="20 21">
    <name type="scientific">Mastacembelus armatus</name>
    <name type="common">zig-zag eel</name>
    <dbReference type="NCBI Taxonomy" id="205130"/>
    <lineage>
        <taxon>Eukaryota</taxon>
        <taxon>Metazoa</taxon>
        <taxon>Chordata</taxon>
        <taxon>Craniata</taxon>
        <taxon>Vertebrata</taxon>
        <taxon>Euteleostomi</taxon>
        <taxon>Actinopterygii</taxon>
        <taxon>Neopterygii</taxon>
        <taxon>Teleostei</taxon>
        <taxon>Neoteleostei</taxon>
        <taxon>Acanthomorphata</taxon>
        <taxon>Anabantaria</taxon>
        <taxon>Synbranchiformes</taxon>
        <taxon>Mastacembelidae</taxon>
        <taxon>Mastacembelus</taxon>
    </lineage>
</organism>
<evidence type="ECO:0000256" key="18">
    <source>
        <dbReference type="SAM" id="MobiDB-lite"/>
    </source>
</evidence>
<dbReference type="SUPFAM" id="SSF52540">
    <property type="entry name" value="P-loop containing nucleoside triphosphate hydrolases"/>
    <property type="match status" value="1"/>
</dbReference>
<dbReference type="Gene3D" id="2.30.30.40">
    <property type="entry name" value="SH3 Domains"/>
    <property type="match status" value="1"/>
</dbReference>
<evidence type="ECO:0000256" key="12">
    <source>
        <dbReference type="ARBA" id="ARBA00023065"/>
    </source>
</evidence>
<feature type="region of interest" description="Disordered" evidence="18">
    <location>
        <begin position="1"/>
        <end position="83"/>
    </location>
</feature>
<evidence type="ECO:0000256" key="2">
    <source>
        <dbReference type="ARBA" id="ARBA00010836"/>
    </source>
</evidence>
<dbReference type="Pfam" id="PF12052">
    <property type="entry name" value="VGCC_beta4Aa_N"/>
    <property type="match status" value="1"/>
</dbReference>
<dbReference type="GO" id="GO:0005891">
    <property type="term" value="C:voltage-gated calcium channel complex"/>
    <property type="evidence" value="ECO:0007669"/>
    <property type="project" value="Ensembl"/>
</dbReference>
<evidence type="ECO:0000256" key="17">
    <source>
        <dbReference type="PROSITE-ProRule" id="PRU00192"/>
    </source>
</evidence>
<comment type="subcellular location">
    <subcellularLocation>
        <location evidence="1">Cell membrane</location>
        <location evidence="1">Sarcolemma</location>
        <topology evidence="1">Peripheral membrane protein</topology>
        <orientation evidence="1">Cytoplasmic side</orientation>
    </subcellularLocation>
</comment>
<keyword evidence="5" id="KW-0813">Transport</keyword>
<feature type="domain" description="SH3" evidence="19">
    <location>
        <begin position="102"/>
        <end position="171"/>
    </location>
</feature>
<keyword evidence="9" id="KW-0107">Calcium channel</keyword>
<evidence type="ECO:0000256" key="3">
    <source>
        <dbReference type="ARBA" id="ARBA00019007"/>
    </source>
</evidence>
<dbReference type="GO" id="GO:0006936">
    <property type="term" value="P:muscle contraction"/>
    <property type="evidence" value="ECO:0007669"/>
    <property type="project" value="Ensembl"/>
</dbReference>
<keyword evidence="10" id="KW-0106">Calcium</keyword>
<keyword evidence="11" id="KW-0851">Voltage-gated channel</keyword>
<dbReference type="SUPFAM" id="SSF50044">
    <property type="entry name" value="SH3-domain"/>
    <property type="match status" value="1"/>
</dbReference>
<sequence>MVQKSSMSRTPSTSTQEIQMDMFDHHPHTQGKYAKRKSRFKRSDGSTSSDTTSNSFVRQGSADSYTSRPSDSDVSLEEDPEALRKEADRQALATLEKAKTKPVAFAVRTNVGYNPGPSDDVPVQGMAISFEAKDFLHIKEKYNNDWWIGRLVKEGCEVGFIPSPVKLENTRLLQEQRMRQNRLSSSKSGGSSSLDVATGTRRPTPPGTGGPAKQKQKSMEHVPPYDVVPSMRPIILVGPSLKGYEVTDMMQKALFDFLKHKFEGRISITRVTADISLAKRSVLNNPSKHTIIERSSTRSSLAEVQSEIERIFELARTLQLVALDADTINHPSQLAKTSLAPIIVYIKIASPKVLQRLIKSRGKSQAKHLNVQMVAADKLAQCPPELFDIILDENQLEDACEHLADYLEAYWKATHPPSSNPPNPLLNRTMATAALAASPEPVSNLQGPYLVHGEQKREGPLTECSGSGTLHDYQTDLGGKPQQSQQQTYLRSSRGQLRGGSGRGLSRQDTFDSETQGSRDSAYTEAGDSCMDIETDPYEEPEPYRGGGGSRLHLAQHHGRQASWEDEGAEPDQENLNHPPMPSQMQPHGRAKLRERYCQDPVDTGANMSRNKNQDDWGRDVYIR</sequence>
<evidence type="ECO:0000256" key="10">
    <source>
        <dbReference type="ARBA" id="ARBA00022837"/>
    </source>
</evidence>
<feature type="compositionally biased region" description="Acidic residues" evidence="18">
    <location>
        <begin position="564"/>
        <end position="573"/>
    </location>
</feature>
<feature type="compositionally biased region" description="Low complexity" evidence="18">
    <location>
        <begin position="45"/>
        <end position="55"/>
    </location>
</feature>
<dbReference type="InterPro" id="IPR005443">
    <property type="entry name" value="VDCC_L_b1su"/>
</dbReference>
<keyword evidence="14" id="KW-0407">Ion channel</keyword>
<feature type="compositionally biased region" description="Acidic residues" evidence="18">
    <location>
        <begin position="531"/>
        <end position="541"/>
    </location>
</feature>
<dbReference type="GeneTree" id="ENSGT00950000182837"/>
<dbReference type="FunFam" id="3.40.50.300:FF:000432">
    <property type="entry name" value="Voltage-dependent L-type calcium channel subunit beta-1 isoform 1"/>
    <property type="match status" value="1"/>
</dbReference>
<dbReference type="InterPro" id="IPR000584">
    <property type="entry name" value="VDCC_L_bsu"/>
</dbReference>
<comment type="function">
    <text evidence="16">Regulatory subunit of L-type calcium channels. Regulates the activity of L-type calcium channels that contain CACNA1A as pore-forming subunit. Regulates the activity of L-type calcium channels that contain CACNA1C as pore-forming subunit and increases the presence of the channel complex at the cell membrane. Required for functional expression L-type calcium channels that contain CACNA1D as pore-forming subunit. Regulates the activity of L-type calcium channels that contain CACNA1B as pore-forming subunit.</text>
</comment>
<evidence type="ECO:0000256" key="16">
    <source>
        <dbReference type="ARBA" id="ARBA00045982"/>
    </source>
</evidence>
<evidence type="ECO:0000256" key="5">
    <source>
        <dbReference type="ARBA" id="ARBA00022448"/>
    </source>
</evidence>
<protein>
    <recommendedName>
        <fullName evidence="3">Voltage-dependent L-type calcium channel subunit beta-1</fullName>
    </recommendedName>
    <alternativeName>
        <fullName evidence="15">Calcium channel voltage-dependent subunit beta 1</fullName>
    </alternativeName>
</protein>
<evidence type="ECO:0000313" key="20">
    <source>
        <dbReference type="Ensembl" id="ENSMAMP00000032943.2"/>
    </source>
</evidence>
<dbReference type="Gene3D" id="3.40.50.300">
    <property type="entry name" value="P-loop containing nucleotide triphosphate hydrolases"/>
    <property type="match status" value="1"/>
</dbReference>
<evidence type="ECO:0000256" key="11">
    <source>
        <dbReference type="ARBA" id="ARBA00022882"/>
    </source>
</evidence>
<keyword evidence="6" id="KW-1003">Cell membrane</keyword>
<dbReference type="Ensembl" id="ENSMAMT00000033798.2">
    <property type="protein sequence ID" value="ENSMAMP00000032943.2"/>
    <property type="gene ID" value="ENSMAMG00000022167.2"/>
</dbReference>
<keyword evidence="8" id="KW-0109">Calcium transport</keyword>
<dbReference type="AlphaFoldDB" id="A0A3Q3MYU0"/>
<dbReference type="InParanoid" id="A0A3Q3MYU0"/>
<proteinExistence type="inferred from homology"/>
<evidence type="ECO:0000256" key="15">
    <source>
        <dbReference type="ARBA" id="ARBA00030525"/>
    </source>
</evidence>
<evidence type="ECO:0000256" key="9">
    <source>
        <dbReference type="ARBA" id="ARBA00022673"/>
    </source>
</evidence>
<keyword evidence="21" id="KW-1185">Reference proteome</keyword>
<dbReference type="InterPro" id="IPR008145">
    <property type="entry name" value="GK/Ca_channel_bsu"/>
</dbReference>
<keyword evidence="12" id="KW-0406">Ion transport</keyword>
<name>A0A3Q3MYU0_9TELE</name>
<dbReference type="PANTHER" id="PTHR11824">
    <property type="entry name" value="VOLTAGE-DEPENDENT CALCIUM CHANNEL BETA SUBUNIT"/>
    <property type="match status" value="1"/>
</dbReference>
<dbReference type="GO" id="GO:0042383">
    <property type="term" value="C:sarcolemma"/>
    <property type="evidence" value="ECO:0007669"/>
    <property type="project" value="UniProtKB-SubCell"/>
</dbReference>
<evidence type="ECO:0000256" key="6">
    <source>
        <dbReference type="ARBA" id="ARBA00022475"/>
    </source>
</evidence>
<feature type="compositionally biased region" description="Polar residues" evidence="18">
    <location>
        <begin position="56"/>
        <end position="73"/>
    </location>
</feature>
<accession>A0A3Q3MYU0</accession>
<reference evidence="20" key="2">
    <citation type="submission" date="2025-09" db="UniProtKB">
        <authorList>
            <consortium name="Ensembl"/>
        </authorList>
    </citation>
    <scope>IDENTIFICATION</scope>
</reference>
<dbReference type="SMART" id="SM00072">
    <property type="entry name" value="GuKc"/>
    <property type="match status" value="1"/>
</dbReference>
<evidence type="ECO:0000256" key="8">
    <source>
        <dbReference type="ARBA" id="ARBA00022568"/>
    </source>
</evidence>
<dbReference type="InterPro" id="IPR027417">
    <property type="entry name" value="P-loop_NTPase"/>
</dbReference>
<dbReference type="PRINTS" id="PR01627">
    <property type="entry name" value="LCACHANNELB1"/>
</dbReference>
<dbReference type="InterPro" id="IPR046937">
    <property type="entry name" value="CAB1-4_N_A-dom"/>
</dbReference>
<reference evidence="20" key="1">
    <citation type="submission" date="2025-08" db="UniProtKB">
        <authorList>
            <consortium name="Ensembl"/>
        </authorList>
    </citation>
    <scope>IDENTIFICATION</scope>
</reference>
<evidence type="ECO:0000256" key="4">
    <source>
        <dbReference type="ARBA" id="ARBA00022443"/>
    </source>
</evidence>
<keyword evidence="7" id="KW-0597">Phosphoprotein</keyword>
<dbReference type="Pfam" id="PF00625">
    <property type="entry name" value="Guanylate_kin"/>
    <property type="match status" value="1"/>
</dbReference>
<evidence type="ECO:0000256" key="7">
    <source>
        <dbReference type="ARBA" id="ARBA00022553"/>
    </source>
</evidence>
<evidence type="ECO:0000256" key="13">
    <source>
        <dbReference type="ARBA" id="ARBA00023136"/>
    </source>
</evidence>
<dbReference type="GO" id="GO:0005245">
    <property type="term" value="F:voltage-gated calcium channel activity"/>
    <property type="evidence" value="ECO:0007669"/>
    <property type="project" value="Ensembl"/>
</dbReference>
<comment type="similarity">
    <text evidence="2">Belongs to the calcium channel beta subunit family.</text>
</comment>
<evidence type="ECO:0000259" key="19">
    <source>
        <dbReference type="PROSITE" id="PS50002"/>
    </source>
</evidence>
<keyword evidence="13" id="KW-0472">Membrane</keyword>
<evidence type="ECO:0000256" key="1">
    <source>
        <dbReference type="ARBA" id="ARBA00004278"/>
    </source>
</evidence>
<feature type="region of interest" description="Disordered" evidence="18">
    <location>
        <begin position="177"/>
        <end position="220"/>
    </location>
</feature>
<feature type="region of interest" description="Disordered" evidence="18">
    <location>
        <begin position="455"/>
        <end position="624"/>
    </location>
</feature>
<evidence type="ECO:0000313" key="21">
    <source>
        <dbReference type="Proteomes" id="UP000261640"/>
    </source>
</evidence>
<dbReference type="PROSITE" id="PS50002">
    <property type="entry name" value="SH3"/>
    <property type="match status" value="1"/>
</dbReference>
<dbReference type="InterPro" id="IPR036028">
    <property type="entry name" value="SH3-like_dom_sf"/>
</dbReference>
<dbReference type="GO" id="GO:0070978">
    <property type="term" value="P:voltage-gated calcium channel complex assembly"/>
    <property type="evidence" value="ECO:0007669"/>
    <property type="project" value="Ensembl"/>
</dbReference>
<keyword evidence="4 17" id="KW-0728">SH3 domain</keyword>
<dbReference type="Proteomes" id="UP000261640">
    <property type="component" value="Unplaced"/>
</dbReference>
<dbReference type="PRINTS" id="PR01626">
    <property type="entry name" value="LCACHANNELB"/>
</dbReference>
<evidence type="ECO:0000256" key="14">
    <source>
        <dbReference type="ARBA" id="ARBA00023303"/>
    </source>
</evidence>
<feature type="compositionally biased region" description="Low complexity" evidence="18">
    <location>
        <begin position="184"/>
        <end position="202"/>
    </location>
</feature>
<dbReference type="FunFam" id="2.30.30.40:FF:000068">
    <property type="entry name" value="Voltage-dependent L-type calcium channel subunit beta-1 isoform 1"/>
    <property type="match status" value="1"/>
</dbReference>